<comment type="pathway">
    <text evidence="3">Protein modification; protein ubiquitination.</text>
</comment>
<dbReference type="Pfam" id="PF19179">
    <property type="entry name" value="TTC3_DZIP3_dom"/>
    <property type="match status" value="1"/>
</dbReference>
<dbReference type="PROSITE" id="PS50005">
    <property type="entry name" value="TPR"/>
    <property type="match status" value="2"/>
</dbReference>
<keyword evidence="12" id="KW-1185">Reference proteome</keyword>
<dbReference type="InterPro" id="IPR056871">
    <property type="entry name" value="WH_TTC3"/>
</dbReference>
<feature type="compositionally biased region" description="Acidic residues" evidence="10">
    <location>
        <begin position="401"/>
        <end position="418"/>
    </location>
</feature>
<dbReference type="PANTHER" id="PTHR17550">
    <property type="entry name" value="E3 UBIQUITIN-PROTEIN LIGASE TTC3"/>
    <property type="match status" value="1"/>
</dbReference>
<dbReference type="SMART" id="SM00184">
    <property type="entry name" value="RING"/>
    <property type="match status" value="1"/>
</dbReference>
<dbReference type="GO" id="GO:0005737">
    <property type="term" value="C:cytoplasm"/>
    <property type="evidence" value="ECO:0007669"/>
    <property type="project" value="UniProtKB-SubCell"/>
</dbReference>
<dbReference type="InterPro" id="IPR056870">
    <property type="entry name" value="TTC3/DZIP3/RBM44-like_helical"/>
</dbReference>
<keyword evidence="5" id="KW-0963">Cytoplasm</keyword>
<dbReference type="Pfam" id="PF24905">
    <property type="entry name" value="TTC3_9th"/>
    <property type="match status" value="1"/>
</dbReference>
<dbReference type="EC" id="2.3.2.27" evidence="4"/>
<feature type="coiled-coil region" evidence="9">
    <location>
        <begin position="1405"/>
        <end position="1549"/>
    </location>
</feature>
<feature type="compositionally biased region" description="Polar residues" evidence="10">
    <location>
        <begin position="1254"/>
        <end position="1263"/>
    </location>
</feature>
<dbReference type="Pfam" id="PF13432">
    <property type="entry name" value="TPR_16"/>
    <property type="match status" value="1"/>
</dbReference>
<dbReference type="GO" id="GO:0008270">
    <property type="term" value="F:zinc ion binding"/>
    <property type="evidence" value="ECO:0007669"/>
    <property type="project" value="UniProtKB-KW"/>
</dbReference>
<feature type="region of interest" description="Disordered" evidence="10">
    <location>
        <begin position="1792"/>
        <end position="1841"/>
    </location>
</feature>
<evidence type="ECO:0000256" key="9">
    <source>
        <dbReference type="SAM" id="Coils"/>
    </source>
</evidence>
<keyword evidence="11" id="KW-0436">Ligase</keyword>
<dbReference type="InterPro" id="IPR019734">
    <property type="entry name" value="TPR_rpt"/>
</dbReference>
<dbReference type="InterPro" id="IPR043866">
    <property type="entry name" value="TTC3/DZIP3_dom"/>
</dbReference>
<dbReference type="Gene3D" id="1.25.40.10">
    <property type="entry name" value="Tetratricopeptide repeat domain"/>
    <property type="match status" value="2"/>
</dbReference>
<evidence type="ECO:0000256" key="4">
    <source>
        <dbReference type="ARBA" id="ARBA00012483"/>
    </source>
</evidence>
<dbReference type="EMBL" id="CACRXK020000238">
    <property type="protein sequence ID" value="CAB3979879.1"/>
    <property type="molecule type" value="Genomic_DNA"/>
</dbReference>
<dbReference type="Proteomes" id="UP001152795">
    <property type="component" value="Unassembled WGS sequence"/>
</dbReference>
<evidence type="ECO:0000256" key="3">
    <source>
        <dbReference type="ARBA" id="ARBA00004906"/>
    </source>
</evidence>
<feature type="region of interest" description="Disordered" evidence="10">
    <location>
        <begin position="454"/>
        <end position="490"/>
    </location>
</feature>
<comment type="catalytic activity">
    <reaction evidence="1">
        <text>S-ubiquitinyl-[E2 ubiquitin-conjugating enzyme]-L-cysteine + [acceptor protein]-L-lysine = [E2 ubiquitin-conjugating enzyme]-L-cysteine + N(6)-ubiquitinyl-[acceptor protein]-L-lysine.</text>
        <dbReference type="EC" id="2.3.2.27"/>
    </reaction>
</comment>
<evidence type="ECO:0000256" key="5">
    <source>
        <dbReference type="ARBA" id="ARBA00022490"/>
    </source>
</evidence>
<evidence type="ECO:0000256" key="6">
    <source>
        <dbReference type="ARBA" id="ARBA00022679"/>
    </source>
</evidence>
<feature type="region of interest" description="Disordered" evidence="10">
    <location>
        <begin position="1244"/>
        <end position="1263"/>
    </location>
</feature>
<dbReference type="SUPFAM" id="SSF48452">
    <property type="entry name" value="TPR-like"/>
    <property type="match status" value="2"/>
</dbReference>
<keyword evidence="9" id="KW-0175">Coiled coil</keyword>
<dbReference type="Pfam" id="PF13639">
    <property type="entry name" value="zf-RING_2"/>
    <property type="match status" value="1"/>
</dbReference>
<proteinExistence type="predicted"/>
<evidence type="ECO:0000313" key="11">
    <source>
        <dbReference type="EMBL" id="CAB3979879.1"/>
    </source>
</evidence>
<dbReference type="SUPFAM" id="SSF57850">
    <property type="entry name" value="RING/U-box"/>
    <property type="match status" value="1"/>
</dbReference>
<feature type="region of interest" description="Disordered" evidence="10">
    <location>
        <begin position="344"/>
        <end position="421"/>
    </location>
</feature>
<accession>A0A7D9DA63</accession>
<dbReference type="Pfam" id="PF13181">
    <property type="entry name" value="TPR_8"/>
    <property type="match status" value="1"/>
</dbReference>
<dbReference type="Pfam" id="PF24812">
    <property type="entry name" value="WHD_TTC3"/>
    <property type="match status" value="1"/>
</dbReference>
<dbReference type="GO" id="GO:0061630">
    <property type="term" value="F:ubiquitin protein ligase activity"/>
    <property type="evidence" value="ECO:0007669"/>
    <property type="project" value="UniProtKB-EC"/>
</dbReference>
<evidence type="ECO:0000256" key="8">
    <source>
        <dbReference type="ARBA" id="ARBA00022833"/>
    </source>
</evidence>
<feature type="compositionally biased region" description="Basic and acidic residues" evidence="10">
    <location>
        <begin position="758"/>
        <end position="772"/>
    </location>
</feature>
<feature type="region of interest" description="Disordered" evidence="10">
    <location>
        <begin position="758"/>
        <end position="797"/>
    </location>
</feature>
<dbReference type="OrthoDB" id="8062037at2759"/>
<feature type="compositionally biased region" description="Low complexity" evidence="10">
    <location>
        <begin position="1677"/>
        <end position="1689"/>
    </location>
</feature>
<dbReference type="Gene3D" id="3.30.40.10">
    <property type="entry name" value="Zinc/RING finger domain, C3HC4 (zinc finger)"/>
    <property type="match status" value="1"/>
</dbReference>
<comment type="caution">
    <text evidence="11">The sequence shown here is derived from an EMBL/GenBank/DDBJ whole genome shotgun (WGS) entry which is preliminary data.</text>
</comment>
<protein>
    <recommendedName>
        <fullName evidence="4">RING-type E3 ubiquitin transferase</fullName>
        <ecNumber evidence="4">2.3.2.27</ecNumber>
    </recommendedName>
</protein>
<dbReference type="PANTHER" id="PTHR17550:SF4">
    <property type="entry name" value="E3 UBIQUITIN-PROTEIN LIGASE TTC3"/>
    <property type="match status" value="1"/>
</dbReference>
<dbReference type="InterPro" id="IPR056872">
    <property type="entry name" value="TTC3/DZIP3-like_helical"/>
</dbReference>
<dbReference type="InterPro" id="IPR001841">
    <property type="entry name" value="Znf_RING"/>
</dbReference>
<dbReference type="SMART" id="SM00028">
    <property type="entry name" value="TPR"/>
    <property type="match status" value="3"/>
</dbReference>
<comment type="subcellular location">
    <subcellularLocation>
        <location evidence="2">Cytoplasm</location>
    </subcellularLocation>
</comment>
<keyword evidence="8" id="KW-0862">Zinc</keyword>
<evidence type="ECO:0000256" key="7">
    <source>
        <dbReference type="ARBA" id="ARBA00022771"/>
    </source>
</evidence>
<gene>
    <name evidence="11" type="ORF">PACLA_8A039796</name>
</gene>
<dbReference type="InterPro" id="IPR011990">
    <property type="entry name" value="TPR-like_helical_dom_sf"/>
</dbReference>
<evidence type="ECO:0000256" key="2">
    <source>
        <dbReference type="ARBA" id="ARBA00004496"/>
    </source>
</evidence>
<feature type="compositionally biased region" description="Pro residues" evidence="10">
    <location>
        <begin position="1635"/>
        <end position="1656"/>
    </location>
</feature>
<dbReference type="CDD" id="cd16481">
    <property type="entry name" value="RING-H2_TTC3"/>
    <property type="match status" value="1"/>
</dbReference>
<feature type="compositionally biased region" description="Acidic residues" evidence="10">
    <location>
        <begin position="44"/>
        <end position="53"/>
    </location>
</feature>
<evidence type="ECO:0000256" key="10">
    <source>
        <dbReference type="SAM" id="MobiDB-lite"/>
    </source>
</evidence>
<sequence length="1940" mass="216106">MAMSPRREEKSAQRNRKGPSSESSEDSDDTCSSSGSPPPLTSESENESEDECVDNEKARSWWQGLDVEDKDKRKACIQIHVLSPFLFGIVPPGHEDKLIDWSYECGLLPTKDVQQVVNATNATFEAIQIVENGFEVLTPFMTQRMGVSRILSLKSDIDKCTSYKSALECAEDQDWFLARRNIVKLPDGAKKEMATMALILTVYHFAGHLQLSYKRKTDVLKRYYKDCKHAEEKALELKEQGNTEFASENYRAAISRYTRAVGLSPFNYIMYGNRAQSYQNLGNYRQALIDAKRAVILKPDWDKGQYRFKQAANALHSSEGDNASFLTFCVDKDVLNAKYAPKQNGAQAVKKDNPETTKGTTQKTEDDSGEGSVPELVSADESDTSSGESDSEPQTKPDMPDLVDEDASDSNESGIDEDDYHKIATATKKVLMDGWESRRPKKMSKSTLEFLRKNKEELGKKETEKEPEQKRVPEKKPEKAEKPKKNKEVNHVEKPIAKPVSVPERKTQIEGILREGSKALLDNCFQDAFESYGKALGFIDTGPRKSLGYGDKKYVIVLYAYGTALIGLDVHKKLEAAKNTFQNIITSFETLNFPLAFYGLGRIHHRQNRFSEAIKTLEKGLSIISKSNSEIYWPGTDIVIEETKGGNLKVSFEKILTICKYHPKPDAICRFDNCAGVKTSIYGNDTDYKGYVRIICTDACLVEYHSQCWKKLKSQNKYTDKLTDKDFLDSSCFTSSCFGHISAIQVYDTDGLKTELHSEKPKLKKEKHEKLATTEPTAGSKKKKRSKKKEKEVPNEVEVKHNDVEVHEEEKCDIPDEKPPAAVLEQEEKEPTDGCIETQSSVEDLSKIPESGMFVLKKDDDQQVALPTKQAKGKNKKKKTKNVQSLDEFLGRDNEHLRLRPFQHDDENYDEIPSQPFTRQPPEGWMSDPFSIPVHLQNEAREIESSLATFSHNNMYPSNDPWKKDSIREYVYSAFINLLKAEGSLHVMSEPMRKLLNIMPEEARILVQKEGGLRDFLAISSLFTIEEDIVTNFEDKLITDLSKPYKKPQDPPVITPKENGAIEKNGTLEKIPDSFSSNTATVQFGPVGSLLANVGDTLPQNKSLANVGDTLQLNNNSKIHFPLPNFTGAPNLENLGNYGSTHKENVNSSAMTDTWSAQGSSLNKWTCNVKEFVPLQKYVNIVNTAEISNKNTVSVATGGNELGEIEVKSTKDMNTKTAREIADSSTNDLDKEIHENINKILSDDSPDDVEDLVNESTDNGTKTIENTSGVMEVKEDDSDVKSSVEKIFSQPSNNLALIDESVLKKESEEPVNIKITNSEPAASALSDQDVTISQNKNDKKTNEQNEPILNTVPNSATKDTAVFVEPKLTKEKGVQSKPSTKTKIIMTEAMNEPYKAEYEKLLRSCQGWQSKYQELLDKNIQMERKYGLDVVNLEKKLKDCGNKMEELSKQCQQIQKHRDHDLQAIHQEKREKNEQIKKLQEQLSAMSKSEEKQIQALKAEISALECQHQKEKQQSISEKESAEKLRLYSQQQAKRASNAEVQLMELQRDVNFTFFTRALQEADLTLHNINQILTVNSTPQLQELGQNWRRYIAECKLQFGRNKAMFDTSIPQLKEGKPLSSLTSIRIARPATYPGPPILHLPPGAIPAPGNKPMPGPANIRPEATRGPSPTSSGALPSSQSTPAAAAQSRTDGIRPVGPPTVPTNQTPNTNLADRPAAEANLKKVPEQPQKGSNSFEKIMMRLSTLFPNYSRIQMTNFIKEVRASKNGSLTGLSFDDIVACVTKLVKERERQVGQAVAPHGPPDDAGAGGFSGPKAPGTLPSKSSAPLPGPTSAPVKPVSMTPPKPVVGATAHVPASAPIQASTPVPATAPVPTSSNVTYEDDPCVICHDEMTKATKNVSLDCGHTFHHDCIKKWLTGEQSTCPTCRVHALLPEEFPQLK</sequence>
<reference evidence="11" key="1">
    <citation type="submission" date="2020-04" db="EMBL/GenBank/DDBJ databases">
        <authorList>
            <person name="Alioto T."/>
            <person name="Alioto T."/>
            <person name="Gomez Garrido J."/>
        </authorList>
    </citation>
    <scope>NUCLEOTIDE SEQUENCE</scope>
    <source>
        <strain evidence="11">A484AB</strain>
    </source>
</reference>
<keyword evidence="7" id="KW-0479">Metal-binding</keyword>
<dbReference type="PROSITE" id="PS50089">
    <property type="entry name" value="ZF_RING_2"/>
    <property type="match status" value="1"/>
</dbReference>
<evidence type="ECO:0000256" key="1">
    <source>
        <dbReference type="ARBA" id="ARBA00000900"/>
    </source>
</evidence>
<feature type="compositionally biased region" description="Basic and acidic residues" evidence="10">
    <location>
        <begin position="1"/>
        <end position="12"/>
    </location>
</feature>
<feature type="compositionally biased region" description="Acidic residues" evidence="10">
    <location>
        <begin position="1244"/>
        <end position="1253"/>
    </location>
</feature>
<organism evidence="11 12">
    <name type="scientific">Paramuricea clavata</name>
    <name type="common">Red gorgonian</name>
    <name type="synonym">Violescent sea-whip</name>
    <dbReference type="NCBI Taxonomy" id="317549"/>
    <lineage>
        <taxon>Eukaryota</taxon>
        <taxon>Metazoa</taxon>
        <taxon>Cnidaria</taxon>
        <taxon>Anthozoa</taxon>
        <taxon>Octocorallia</taxon>
        <taxon>Malacalcyonacea</taxon>
        <taxon>Plexauridae</taxon>
        <taxon>Paramuricea</taxon>
    </lineage>
</organism>
<keyword evidence="6" id="KW-0808">Transferase</keyword>
<dbReference type="GO" id="GO:0016567">
    <property type="term" value="P:protein ubiquitination"/>
    <property type="evidence" value="ECO:0007669"/>
    <property type="project" value="UniProtKB-UniPathway"/>
</dbReference>
<evidence type="ECO:0000313" key="12">
    <source>
        <dbReference type="Proteomes" id="UP001152795"/>
    </source>
</evidence>
<dbReference type="UniPathway" id="UPA00143"/>
<feature type="region of interest" description="Disordered" evidence="10">
    <location>
        <begin position="1"/>
        <end position="55"/>
    </location>
</feature>
<dbReference type="Pfam" id="PF24525">
    <property type="entry name" value="TTC3"/>
    <property type="match status" value="1"/>
</dbReference>
<dbReference type="InterPro" id="IPR013083">
    <property type="entry name" value="Znf_RING/FYVE/PHD"/>
</dbReference>
<feature type="region of interest" description="Disordered" evidence="10">
    <location>
        <begin position="1635"/>
        <end position="1713"/>
    </location>
</feature>
<name>A0A7D9DA63_PARCT</name>
<dbReference type="GO" id="GO:0016874">
    <property type="term" value="F:ligase activity"/>
    <property type="evidence" value="ECO:0007669"/>
    <property type="project" value="UniProtKB-KW"/>
</dbReference>
<keyword evidence="7" id="KW-0863">Zinc-finger</keyword>